<feature type="region of interest" description="Disordered" evidence="1">
    <location>
        <begin position="314"/>
        <end position="335"/>
    </location>
</feature>
<feature type="transmembrane region" description="Helical" evidence="2">
    <location>
        <begin position="20"/>
        <end position="43"/>
    </location>
</feature>
<reference evidence="3 4" key="1">
    <citation type="journal article" date="2011" name="Proc. Natl. Acad. Sci. U.S.A.">
        <title>Genome and transcriptome analyses of the mountain pine beetle-fungal symbiont Grosmannia clavigera, a lodgepole pine pathogen.</title>
        <authorList>
            <person name="DiGuistini S."/>
            <person name="Wang Y."/>
            <person name="Liao N.Y."/>
            <person name="Taylor G."/>
            <person name="Tanguay P."/>
            <person name="Feau N."/>
            <person name="Henrissat B."/>
            <person name="Chan S.K."/>
            <person name="Hesse-Orce U."/>
            <person name="Alamouti S.M."/>
            <person name="Tsui C.K.M."/>
            <person name="Docking R.T."/>
            <person name="Levasseur A."/>
            <person name="Haridas S."/>
            <person name="Robertson G."/>
            <person name="Birol I."/>
            <person name="Holt R.A."/>
            <person name="Marra M.A."/>
            <person name="Hamelin R.C."/>
            <person name="Hirst M."/>
            <person name="Jones S.J.M."/>
            <person name="Bohlmann J."/>
            <person name="Breuil C."/>
        </authorList>
    </citation>
    <scope>NUCLEOTIDE SEQUENCE [LARGE SCALE GENOMIC DNA]</scope>
    <source>
        <strain evidence="4">kw1407 / UAMH 11150</strain>
    </source>
</reference>
<dbReference type="eggNOG" id="ENOG502SJ1C">
    <property type="taxonomic scope" value="Eukaryota"/>
</dbReference>
<gene>
    <name evidence="3" type="ORF">CMQ_524</name>
</gene>
<feature type="transmembrane region" description="Helical" evidence="2">
    <location>
        <begin position="106"/>
        <end position="128"/>
    </location>
</feature>
<keyword evidence="2" id="KW-1133">Transmembrane helix</keyword>
<dbReference type="AlphaFoldDB" id="F0XCL4"/>
<dbReference type="Proteomes" id="UP000007796">
    <property type="component" value="Unassembled WGS sequence"/>
</dbReference>
<dbReference type="PANTHER" id="PTHR37577:SF1">
    <property type="entry name" value="INTEGRAL MEMBRANE PROTEIN"/>
    <property type="match status" value="1"/>
</dbReference>
<feature type="region of interest" description="Disordered" evidence="1">
    <location>
        <begin position="340"/>
        <end position="359"/>
    </location>
</feature>
<dbReference type="EMBL" id="GL629765">
    <property type="protein sequence ID" value="EFX03596.1"/>
    <property type="molecule type" value="Genomic_DNA"/>
</dbReference>
<evidence type="ECO:0000256" key="1">
    <source>
        <dbReference type="SAM" id="MobiDB-lite"/>
    </source>
</evidence>
<dbReference type="RefSeq" id="XP_014173078.1">
    <property type="nucleotide sequence ID" value="XM_014317603.1"/>
</dbReference>
<organism evidence="4">
    <name type="scientific">Grosmannia clavigera (strain kw1407 / UAMH 11150)</name>
    <name type="common">Blue stain fungus</name>
    <name type="synonym">Graphiocladiella clavigera</name>
    <dbReference type="NCBI Taxonomy" id="655863"/>
    <lineage>
        <taxon>Eukaryota</taxon>
        <taxon>Fungi</taxon>
        <taxon>Dikarya</taxon>
        <taxon>Ascomycota</taxon>
        <taxon>Pezizomycotina</taxon>
        <taxon>Sordariomycetes</taxon>
        <taxon>Sordariomycetidae</taxon>
        <taxon>Ophiostomatales</taxon>
        <taxon>Ophiostomataceae</taxon>
        <taxon>Leptographium</taxon>
    </lineage>
</organism>
<protein>
    <submittedName>
        <fullName evidence="3">Uncharacterized protein</fullName>
    </submittedName>
</protein>
<keyword evidence="2" id="KW-0812">Transmembrane</keyword>
<feature type="transmembrane region" description="Helical" evidence="2">
    <location>
        <begin position="181"/>
        <end position="198"/>
    </location>
</feature>
<dbReference type="OrthoDB" id="5427664at2759"/>
<name>F0XCL4_GROCL</name>
<evidence type="ECO:0000256" key="2">
    <source>
        <dbReference type="SAM" id="Phobius"/>
    </source>
</evidence>
<sequence>MAVSDVCQYVGDPMPDIAGIGILVGFAGQAFLSLFLACWVFFLTRHGRLGTPHTVKSDKHAVEKKRLEMVEEILMIGNDMQMAIGIALMITTFTVVKTIDIYHLRLIYDTVSFVGVSNVAALVCYTFCAAKRAEFHESNINNNKATSSPSSGFLHGLTLVLRDDGKNPIWRKFIKSGRYRVTYAFAVLFFALAVLLNNKLGHWDLATPGRCYNTAATSSPGAHHPSSDRAYVWITCVWMLAVMLFSVFEGGADKGETEGSENNWDFGQTTAVLLLFVAVAEFFRKGYGLYKFEKNLRKRRRLAEDGEVSDDHELLKISSSKTGKQPQHCRQGGDCPVVKTISISKQQRRPSKGRDVEAG</sequence>
<evidence type="ECO:0000313" key="4">
    <source>
        <dbReference type="Proteomes" id="UP000007796"/>
    </source>
</evidence>
<dbReference type="InParanoid" id="F0XCL4"/>
<dbReference type="GeneID" id="25978540"/>
<feature type="transmembrane region" description="Helical" evidence="2">
    <location>
        <begin position="73"/>
        <end position="94"/>
    </location>
</feature>
<dbReference type="InterPro" id="IPR053018">
    <property type="entry name" value="Elsinochrome_Biosynth-Asso"/>
</dbReference>
<accession>F0XCL4</accession>
<keyword evidence="4" id="KW-1185">Reference proteome</keyword>
<dbReference type="PANTHER" id="PTHR37577">
    <property type="entry name" value="INTEGRAL MEMBRANE PROTEIN"/>
    <property type="match status" value="1"/>
</dbReference>
<evidence type="ECO:0000313" key="3">
    <source>
        <dbReference type="EMBL" id="EFX03596.1"/>
    </source>
</evidence>
<feature type="transmembrane region" description="Helical" evidence="2">
    <location>
        <begin position="230"/>
        <end position="248"/>
    </location>
</feature>
<keyword evidence="2" id="KW-0472">Membrane</keyword>
<dbReference type="HOGENOM" id="CLU_042942_0_0_1"/>
<proteinExistence type="predicted"/>